<dbReference type="PROSITE" id="PS51819">
    <property type="entry name" value="VOC"/>
    <property type="match status" value="1"/>
</dbReference>
<dbReference type="Gene3D" id="3.10.180.10">
    <property type="entry name" value="2,3-Dihydroxybiphenyl 1,2-Dioxygenase, domain 1"/>
    <property type="match status" value="1"/>
</dbReference>
<evidence type="ECO:0000313" key="4">
    <source>
        <dbReference type="Proteomes" id="UP000265515"/>
    </source>
</evidence>
<comment type="caution">
    <text evidence="3">The sequence shown here is derived from an EMBL/GenBank/DDBJ whole genome shotgun (WGS) entry which is preliminary data.</text>
</comment>
<keyword evidence="4" id="KW-1185">Reference proteome</keyword>
<dbReference type="CDD" id="cd07245">
    <property type="entry name" value="VOC_like"/>
    <property type="match status" value="1"/>
</dbReference>
<dbReference type="Proteomes" id="UP000265515">
    <property type="component" value="Unassembled WGS sequence"/>
</dbReference>
<dbReference type="EMBL" id="BFEA01000023">
    <property type="protein sequence ID" value="GBG61857.1"/>
    <property type="molecule type" value="Genomic_DNA"/>
</dbReference>
<dbReference type="AlphaFoldDB" id="A0A388JVR7"/>
<evidence type="ECO:0000259" key="2">
    <source>
        <dbReference type="PROSITE" id="PS51819"/>
    </source>
</evidence>
<feature type="region of interest" description="Disordered" evidence="1">
    <location>
        <begin position="182"/>
        <end position="203"/>
    </location>
</feature>
<dbReference type="PANTHER" id="PTHR46142:SF3">
    <property type="entry name" value="F18B13.24 PROTEIN"/>
    <property type="match status" value="1"/>
</dbReference>
<sequence length="226" mass="25150">MAAANQMSSGKKSRPMPLKLSSFNHVSRNCENLDKSVKFYEDVLGFQRIKRPDDSIGCDGAWLFNFAVGIGIHLLFQEGVWRPKKCGIINPKEDHISFQCDDVRAMEQRLQELGVRYVKQIVRDGDIFVEQLFFHDPDGHMVEICNCEAFPIVPLVSAGSNNQGMQSQLSSSFGGCNGTSANSVPPVEQSWEYGRKKGPRDSIDQNWEHSRAAMVSVGGENYASCA</sequence>
<dbReference type="Gramene" id="GBG61857">
    <property type="protein sequence ID" value="GBG61857"/>
    <property type="gene ID" value="CBR_g23810"/>
</dbReference>
<organism evidence="3 4">
    <name type="scientific">Chara braunii</name>
    <name type="common">Braun's stonewort</name>
    <dbReference type="NCBI Taxonomy" id="69332"/>
    <lineage>
        <taxon>Eukaryota</taxon>
        <taxon>Viridiplantae</taxon>
        <taxon>Streptophyta</taxon>
        <taxon>Charophyceae</taxon>
        <taxon>Charales</taxon>
        <taxon>Characeae</taxon>
        <taxon>Chara</taxon>
    </lineage>
</organism>
<dbReference type="InterPro" id="IPR004360">
    <property type="entry name" value="Glyas_Fos-R_dOase_dom"/>
</dbReference>
<dbReference type="SUPFAM" id="SSF54593">
    <property type="entry name" value="Glyoxalase/Bleomycin resistance protein/Dihydroxybiphenyl dioxygenase"/>
    <property type="match status" value="1"/>
</dbReference>
<dbReference type="OMA" id="EICNCEA"/>
<feature type="compositionally biased region" description="Basic and acidic residues" evidence="1">
    <location>
        <begin position="193"/>
        <end position="203"/>
    </location>
</feature>
<dbReference type="InterPro" id="IPR037523">
    <property type="entry name" value="VOC_core"/>
</dbReference>
<proteinExistence type="predicted"/>
<dbReference type="OrthoDB" id="16820at2759"/>
<feature type="domain" description="VOC" evidence="2">
    <location>
        <begin position="22"/>
        <end position="147"/>
    </location>
</feature>
<protein>
    <recommendedName>
        <fullName evidence="2">VOC domain-containing protein</fullName>
    </recommendedName>
</protein>
<reference evidence="3 4" key="1">
    <citation type="journal article" date="2018" name="Cell">
        <title>The Chara Genome: Secondary Complexity and Implications for Plant Terrestrialization.</title>
        <authorList>
            <person name="Nishiyama T."/>
            <person name="Sakayama H."/>
            <person name="Vries J.D."/>
            <person name="Buschmann H."/>
            <person name="Saint-Marcoux D."/>
            <person name="Ullrich K.K."/>
            <person name="Haas F.B."/>
            <person name="Vanderstraeten L."/>
            <person name="Becker D."/>
            <person name="Lang D."/>
            <person name="Vosolsobe S."/>
            <person name="Rombauts S."/>
            <person name="Wilhelmsson P.K.I."/>
            <person name="Janitza P."/>
            <person name="Kern R."/>
            <person name="Heyl A."/>
            <person name="Rumpler F."/>
            <person name="Villalobos L.I.A.C."/>
            <person name="Clay J.M."/>
            <person name="Skokan R."/>
            <person name="Toyoda A."/>
            <person name="Suzuki Y."/>
            <person name="Kagoshima H."/>
            <person name="Schijlen E."/>
            <person name="Tajeshwar N."/>
            <person name="Catarino B."/>
            <person name="Hetherington A.J."/>
            <person name="Saltykova A."/>
            <person name="Bonnot C."/>
            <person name="Breuninger H."/>
            <person name="Symeonidi A."/>
            <person name="Radhakrishnan G.V."/>
            <person name="Van Nieuwerburgh F."/>
            <person name="Deforce D."/>
            <person name="Chang C."/>
            <person name="Karol K.G."/>
            <person name="Hedrich R."/>
            <person name="Ulvskov P."/>
            <person name="Glockner G."/>
            <person name="Delwiche C.F."/>
            <person name="Petrasek J."/>
            <person name="Van de Peer Y."/>
            <person name="Friml J."/>
            <person name="Beilby M."/>
            <person name="Dolan L."/>
            <person name="Kohara Y."/>
            <person name="Sugano S."/>
            <person name="Fujiyama A."/>
            <person name="Delaux P.-M."/>
            <person name="Quint M."/>
            <person name="TheiBen G."/>
            <person name="Hagemann M."/>
            <person name="Harholt J."/>
            <person name="Dunand C."/>
            <person name="Zachgo S."/>
            <person name="Langdale J."/>
            <person name="Maumus F."/>
            <person name="Straeten D.V.D."/>
            <person name="Gould S.B."/>
            <person name="Rensing S.A."/>
        </authorList>
    </citation>
    <scope>NUCLEOTIDE SEQUENCE [LARGE SCALE GENOMIC DNA]</scope>
    <source>
        <strain evidence="3 4">S276</strain>
    </source>
</reference>
<name>A0A388JVR7_CHABU</name>
<dbReference type="Pfam" id="PF00903">
    <property type="entry name" value="Glyoxalase"/>
    <property type="match status" value="1"/>
</dbReference>
<evidence type="ECO:0000313" key="3">
    <source>
        <dbReference type="EMBL" id="GBG61857.1"/>
    </source>
</evidence>
<evidence type="ECO:0000256" key="1">
    <source>
        <dbReference type="SAM" id="MobiDB-lite"/>
    </source>
</evidence>
<dbReference type="InterPro" id="IPR029068">
    <property type="entry name" value="Glyas_Bleomycin-R_OHBP_Dase"/>
</dbReference>
<dbReference type="PANTHER" id="PTHR46142">
    <property type="match status" value="1"/>
</dbReference>
<accession>A0A388JVR7</accession>
<gene>
    <name evidence="3" type="ORF">CBR_g23810</name>
</gene>